<dbReference type="InterPro" id="IPR035093">
    <property type="entry name" value="RelE/ParE_toxin_dom_sf"/>
</dbReference>
<name>A0AA86DYD6_SULMK</name>
<proteinExistence type="predicted"/>
<dbReference type="Proteomes" id="UP000019322">
    <property type="component" value="Chromosome"/>
</dbReference>
<sequence>MKISFSKTFEKSFSKYDHTLQKRIYDAIVKLPEGDVKRLAGDDIPPIFRLRVSKYRILFYMNDIEIKILKVDSRGDIYK</sequence>
<dbReference type="KEGG" id="smul:SMUL_0263"/>
<dbReference type="RefSeq" id="WP_025343464.1">
    <property type="nucleotide sequence ID" value="NZ_CP007201.1"/>
</dbReference>
<reference evidence="1 2" key="1">
    <citation type="journal article" date="2014" name="Environ. Microbiol.">
        <title>Insights into organohalide respiration and the versatile catabolism of Sulfurospirillum multivorans gained from comparative genomics and physiological studies.</title>
        <authorList>
            <person name="Goris T."/>
            <person name="Schubert T."/>
            <person name="Gadkari J."/>
            <person name="Wubet T."/>
            <person name="Tarkka M."/>
            <person name="Buscot F."/>
            <person name="Adrian L."/>
            <person name="Diekert G."/>
        </authorList>
    </citation>
    <scope>NUCLEOTIDE SEQUENCE [LARGE SCALE GENOMIC DNA]</scope>
    <source>
        <strain evidence="2">DM 12446 / JCM 15788 / NBRC 109480</strain>
    </source>
</reference>
<dbReference type="Gene3D" id="3.30.2310.20">
    <property type="entry name" value="RelE-like"/>
    <property type="match status" value="1"/>
</dbReference>
<organism evidence="1 2">
    <name type="scientific">Sulfurospirillum multivorans (strain DM 12446 / JCM 15788 / NBRC 109480)</name>
    <dbReference type="NCBI Taxonomy" id="1150621"/>
    <lineage>
        <taxon>Bacteria</taxon>
        <taxon>Pseudomonadati</taxon>
        <taxon>Campylobacterota</taxon>
        <taxon>Epsilonproteobacteria</taxon>
        <taxon>Campylobacterales</taxon>
        <taxon>Sulfurospirillaceae</taxon>
        <taxon>Sulfurospirillum</taxon>
    </lineage>
</organism>
<dbReference type="EMBL" id="CP007201">
    <property type="protein sequence ID" value="AHJ11545.1"/>
    <property type="molecule type" value="Genomic_DNA"/>
</dbReference>
<dbReference type="SUPFAM" id="SSF143011">
    <property type="entry name" value="RelE-like"/>
    <property type="match status" value="1"/>
</dbReference>
<evidence type="ECO:0008006" key="3">
    <source>
        <dbReference type="Google" id="ProtNLM"/>
    </source>
</evidence>
<accession>A0AA86DYD6</accession>
<evidence type="ECO:0000313" key="2">
    <source>
        <dbReference type="Proteomes" id="UP000019322"/>
    </source>
</evidence>
<dbReference type="AlphaFoldDB" id="A0AA86DYD6"/>
<evidence type="ECO:0000313" key="1">
    <source>
        <dbReference type="EMBL" id="AHJ11545.1"/>
    </source>
</evidence>
<gene>
    <name evidence="1" type="ORF">SMUL_0263</name>
</gene>
<protein>
    <recommendedName>
        <fullName evidence="3">Type II toxin-antitoxin system RelE/ParE family toxin</fullName>
    </recommendedName>
</protein>